<comment type="caution">
    <text evidence="1">The sequence shown here is derived from an EMBL/GenBank/DDBJ whole genome shotgun (WGS) entry which is preliminary data.</text>
</comment>
<dbReference type="PRINTS" id="PR00081">
    <property type="entry name" value="GDHRDH"/>
</dbReference>
<dbReference type="Proteomes" id="UP001642483">
    <property type="component" value="Unassembled WGS sequence"/>
</dbReference>
<sequence length="259" mass="27709">MAVSEFLSKRILITGASSGIGAGLAKAFAKRGASLSIVGRNETNLKKVARECKELGAKKILPIIADLAIIKDVERVVKETLASFEGLDILINNAGVALPTPVAETKVSEFDFIFAVNTRAPVILTKLVVPHLEQSKGNIINVSSVVTEVNLPAMNVYSMSKAALNKFTKTAALELAKKGIRVNAVNPASVKTNINRYLDENMARKIQKNVGMLHPLGRRAVSIDEVVNAVLFLASNDARMITGTCLMADRGFVLAGGRL</sequence>
<accession>A0ABP0G8Q1</accession>
<organism evidence="1 2">
    <name type="scientific">Clavelina lepadiformis</name>
    <name type="common">Light-bulb sea squirt</name>
    <name type="synonym">Ascidia lepadiformis</name>
    <dbReference type="NCBI Taxonomy" id="159417"/>
    <lineage>
        <taxon>Eukaryota</taxon>
        <taxon>Metazoa</taxon>
        <taxon>Chordata</taxon>
        <taxon>Tunicata</taxon>
        <taxon>Ascidiacea</taxon>
        <taxon>Aplousobranchia</taxon>
        <taxon>Clavelinidae</taxon>
        <taxon>Clavelina</taxon>
    </lineage>
</organism>
<proteinExistence type="predicted"/>
<dbReference type="InterPro" id="IPR036291">
    <property type="entry name" value="NAD(P)-bd_dom_sf"/>
</dbReference>
<reference evidence="1 2" key="1">
    <citation type="submission" date="2024-02" db="EMBL/GenBank/DDBJ databases">
        <authorList>
            <person name="Daric V."/>
            <person name="Darras S."/>
        </authorList>
    </citation>
    <scope>NUCLEOTIDE SEQUENCE [LARGE SCALE GENOMIC DNA]</scope>
</reference>
<evidence type="ECO:0000313" key="1">
    <source>
        <dbReference type="EMBL" id="CAK8688172.1"/>
    </source>
</evidence>
<dbReference type="EMBL" id="CAWYQH010000108">
    <property type="protein sequence ID" value="CAK8688172.1"/>
    <property type="molecule type" value="Genomic_DNA"/>
</dbReference>
<protein>
    <submittedName>
        <fullName evidence="1">Uncharacterized protein</fullName>
    </submittedName>
</protein>
<dbReference type="InterPro" id="IPR002347">
    <property type="entry name" value="SDR_fam"/>
</dbReference>
<keyword evidence="2" id="KW-1185">Reference proteome</keyword>
<gene>
    <name evidence="1" type="ORF">CVLEPA_LOCUS20199</name>
</gene>
<dbReference type="PANTHER" id="PTHR43975:SF2">
    <property type="entry name" value="EG:BACR7A4.14 PROTEIN-RELATED"/>
    <property type="match status" value="1"/>
</dbReference>
<dbReference type="Gene3D" id="3.40.50.720">
    <property type="entry name" value="NAD(P)-binding Rossmann-like Domain"/>
    <property type="match status" value="1"/>
</dbReference>
<evidence type="ECO:0000313" key="2">
    <source>
        <dbReference type="Proteomes" id="UP001642483"/>
    </source>
</evidence>
<dbReference type="PANTHER" id="PTHR43975">
    <property type="entry name" value="ZGC:101858"/>
    <property type="match status" value="1"/>
</dbReference>
<name>A0ABP0G8Q1_CLALP</name>
<dbReference type="Pfam" id="PF13561">
    <property type="entry name" value="adh_short_C2"/>
    <property type="match status" value="1"/>
</dbReference>
<dbReference type="SUPFAM" id="SSF51735">
    <property type="entry name" value="NAD(P)-binding Rossmann-fold domains"/>
    <property type="match status" value="1"/>
</dbReference>
<dbReference type="PRINTS" id="PR00080">
    <property type="entry name" value="SDRFAMILY"/>
</dbReference>